<evidence type="ECO:0000256" key="1">
    <source>
        <dbReference type="SAM" id="MobiDB-lite"/>
    </source>
</evidence>
<evidence type="ECO:0000313" key="2">
    <source>
        <dbReference type="EMBL" id="HEB13747.1"/>
    </source>
</evidence>
<feature type="region of interest" description="Disordered" evidence="1">
    <location>
        <begin position="129"/>
        <end position="187"/>
    </location>
</feature>
<dbReference type="Proteomes" id="UP000885695">
    <property type="component" value="Unassembled WGS sequence"/>
</dbReference>
<proteinExistence type="predicted"/>
<dbReference type="AlphaFoldDB" id="A0A7C1NZS3"/>
<comment type="caution">
    <text evidence="2">The sequence shown here is derived from an EMBL/GenBank/DDBJ whole genome shotgun (WGS) entry which is preliminary data.</text>
</comment>
<organism evidence="2">
    <name type="scientific">candidate division CPR3 bacterium</name>
    <dbReference type="NCBI Taxonomy" id="2268181"/>
    <lineage>
        <taxon>Bacteria</taxon>
        <taxon>Bacteria division CPR3</taxon>
    </lineage>
</organism>
<gene>
    <name evidence="2" type="ORF">ENI13_02070</name>
</gene>
<protein>
    <submittedName>
        <fullName evidence="2">Uncharacterized protein</fullName>
    </submittedName>
</protein>
<sequence length="187" mass="21256">MVEEIKKLPIQFGRVTNPTSEDLHFTYDSAPYVLKSGETEERWPAHLAKHCSKKLADKNIMTNNPEEHRVLTGAYLENSEIGVIAKRLGIDLTKIRKEAITKEQAKARVINLEAQMLEMKKEIKEMKEIKVNEAKKEADVAKKEKEEAKAKEKAEAKAKKKAEKEAEKEAKAKAGEKVKESKDNKDK</sequence>
<accession>A0A7C1NZS3</accession>
<dbReference type="EMBL" id="DRHL01000121">
    <property type="protein sequence ID" value="HEB13747.1"/>
    <property type="molecule type" value="Genomic_DNA"/>
</dbReference>
<name>A0A7C1NZS3_UNCC3</name>
<reference evidence="2" key="1">
    <citation type="journal article" date="2020" name="mSystems">
        <title>Genome- and Community-Level Interaction Insights into Carbon Utilization and Element Cycling Functions of Hydrothermarchaeota in Hydrothermal Sediment.</title>
        <authorList>
            <person name="Zhou Z."/>
            <person name="Liu Y."/>
            <person name="Xu W."/>
            <person name="Pan J."/>
            <person name="Luo Z.H."/>
            <person name="Li M."/>
        </authorList>
    </citation>
    <scope>NUCLEOTIDE SEQUENCE [LARGE SCALE GENOMIC DNA]</scope>
    <source>
        <strain evidence="2">HyVt-369</strain>
    </source>
</reference>